<name>A0A2S4JS13_9SPIO</name>
<gene>
    <name evidence="8" type="ORF">AU468_06880</name>
</gene>
<dbReference type="Proteomes" id="UP000237350">
    <property type="component" value="Unassembled WGS sequence"/>
</dbReference>
<feature type="transmembrane region" description="Helical" evidence="6">
    <location>
        <begin position="169"/>
        <end position="190"/>
    </location>
</feature>
<dbReference type="EMBL" id="LPWH01000062">
    <property type="protein sequence ID" value="POR02306.1"/>
    <property type="molecule type" value="Genomic_DNA"/>
</dbReference>
<reference evidence="9" key="1">
    <citation type="submission" date="2015-12" db="EMBL/GenBank/DDBJ databases">
        <authorList>
            <person name="Lodha T.D."/>
            <person name="Chintalapati S."/>
            <person name="Chintalapati V.R."/>
            <person name="Sravanthi T."/>
        </authorList>
    </citation>
    <scope>NUCLEOTIDE SEQUENCE [LARGE SCALE GENOMIC DNA]</scope>
    <source>
        <strain evidence="9">JC133</strain>
    </source>
</reference>
<evidence type="ECO:0000256" key="5">
    <source>
        <dbReference type="ARBA" id="ARBA00023136"/>
    </source>
</evidence>
<evidence type="ECO:0000256" key="1">
    <source>
        <dbReference type="ARBA" id="ARBA00004651"/>
    </source>
</evidence>
<feature type="transmembrane region" description="Helical" evidence="6">
    <location>
        <begin position="249"/>
        <end position="269"/>
    </location>
</feature>
<evidence type="ECO:0000256" key="3">
    <source>
        <dbReference type="ARBA" id="ARBA00022692"/>
    </source>
</evidence>
<accession>A0A2S4JS13</accession>
<feature type="transmembrane region" description="Helical" evidence="6">
    <location>
        <begin position="85"/>
        <end position="103"/>
    </location>
</feature>
<sequence>MHTSLEILTNLGAVALFILGLRQVTTAVNHSLGPLVRSRLSRPRVPVVSRFLTGILLTAGGSAGSGAATVVTMVDSGALTFSRTAPVLTGINLGATALCWVVALPGYQFPLAPIALILLIIVLLLRQHGGVGRYPCSEVLGGLSLLMLGMEFLSGRLPVIPGAVPVPPVLAAFTGSSFGPVISFAAALVVSAGFRSATGTVVLIMSLTSRGWIPPGLAATAVLGANLGAPLIFQLSVRELQEGARRTALFYLMTGVISTITGFLLRYPLLDLAEFLLPGRAGTRSAAQIALFYSSVHCVALPAIGIMRGPLLRLAEKVHPPQGSADPSHLRPALLRSRLPETLDADLTLIQSSLAGMARGACEMMMILMNVSQIDETLDDTLEESGRRLSKLRENNRDLMNLISRSLTARSQLPCSTLQAERMWQQQRIAQEMGLIGEDCLKTMRLFIGSHTKGLQFHQESQEELFQFSARVMDFLGYISDYLEGRIDRPEPEIASRMEDGIDRLRDKLKKQVRLVLELRDGADVQGELAFIDIISHLEHVGDRCLAMAETVRQLSGTRGRPISGES</sequence>
<feature type="transmembrane region" description="Helical" evidence="6">
    <location>
        <begin position="289"/>
        <end position="307"/>
    </location>
</feature>
<dbReference type="GO" id="GO:0005436">
    <property type="term" value="F:sodium:phosphate symporter activity"/>
    <property type="evidence" value="ECO:0007669"/>
    <property type="project" value="InterPro"/>
</dbReference>
<feature type="transmembrane region" description="Helical" evidence="6">
    <location>
        <begin position="109"/>
        <end position="127"/>
    </location>
</feature>
<dbReference type="SUPFAM" id="SSF109755">
    <property type="entry name" value="PhoU-like"/>
    <property type="match status" value="1"/>
</dbReference>
<feature type="transmembrane region" description="Helical" evidence="6">
    <location>
        <begin position="50"/>
        <end position="73"/>
    </location>
</feature>
<comment type="subcellular location">
    <subcellularLocation>
        <location evidence="1">Cell membrane</location>
        <topology evidence="1">Multi-pass membrane protein</topology>
    </subcellularLocation>
</comment>
<keyword evidence="5 6" id="KW-0472">Membrane</keyword>
<dbReference type="InterPro" id="IPR038078">
    <property type="entry name" value="PhoU-like_sf"/>
</dbReference>
<dbReference type="RefSeq" id="WP_103680069.1">
    <property type="nucleotide sequence ID" value="NZ_LPWH01000062.1"/>
</dbReference>
<dbReference type="InterPro" id="IPR003841">
    <property type="entry name" value="Na/Pi_transpt"/>
</dbReference>
<evidence type="ECO:0000259" key="7">
    <source>
        <dbReference type="Pfam" id="PF01895"/>
    </source>
</evidence>
<evidence type="ECO:0000256" key="4">
    <source>
        <dbReference type="ARBA" id="ARBA00022989"/>
    </source>
</evidence>
<keyword evidence="9" id="KW-1185">Reference proteome</keyword>
<dbReference type="Pfam" id="PF02690">
    <property type="entry name" value="Na_Pi_cotrans"/>
    <property type="match status" value="1"/>
</dbReference>
<dbReference type="GO" id="GO:0005886">
    <property type="term" value="C:plasma membrane"/>
    <property type="evidence" value="ECO:0007669"/>
    <property type="project" value="UniProtKB-SubCell"/>
</dbReference>
<evidence type="ECO:0000313" key="8">
    <source>
        <dbReference type="EMBL" id="POR02306.1"/>
    </source>
</evidence>
<dbReference type="Gene3D" id="1.20.58.220">
    <property type="entry name" value="Phosphate transport system protein phou homolog 2, domain 2"/>
    <property type="match status" value="1"/>
</dbReference>
<feature type="transmembrane region" description="Helical" evidence="6">
    <location>
        <begin position="139"/>
        <end position="157"/>
    </location>
</feature>
<dbReference type="OrthoDB" id="5778511at2"/>
<dbReference type="GO" id="GO:0044341">
    <property type="term" value="P:sodium-dependent phosphate transport"/>
    <property type="evidence" value="ECO:0007669"/>
    <property type="project" value="InterPro"/>
</dbReference>
<dbReference type="Pfam" id="PF01895">
    <property type="entry name" value="PhoU"/>
    <property type="match status" value="1"/>
</dbReference>
<keyword evidence="4 6" id="KW-1133">Transmembrane helix</keyword>
<comment type="caution">
    <text evidence="8">The sequence shown here is derived from an EMBL/GenBank/DDBJ whole genome shotgun (WGS) entry which is preliminary data.</text>
</comment>
<keyword evidence="2" id="KW-1003">Cell membrane</keyword>
<evidence type="ECO:0000313" key="9">
    <source>
        <dbReference type="Proteomes" id="UP000237350"/>
    </source>
</evidence>
<feature type="transmembrane region" description="Helical" evidence="6">
    <location>
        <begin position="219"/>
        <end position="237"/>
    </location>
</feature>
<organism evidence="8 9">
    <name type="scientific">Alkalispirochaeta sphaeroplastigenens</name>
    <dbReference type="NCBI Taxonomy" id="1187066"/>
    <lineage>
        <taxon>Bacteria</taxon>
        <taxon>Pseudomonadati</taxon>
        <taxon>Spirochaetota</taxon>
        <taxon>Spirochaetia</taxon>
        <taxon>Spirochaetales</taxon>
        <taxon>Spirochaetaceae</taxon>
        <taxon>Alkalispirochaeta</taxon>
    </lineage>
</organism>
<feature type="domain" description="PhoU" evidence="7">
    <location>
        <begin position="497"/>
        <end position="552"/>
    </location>
</feature>
<evidence type="ECO:0000256" key="6">
    <source>
        <dbReference type="SAM" id="Phobius"/>
    </source>
</evidence>
<dbReference type="InterPro" id="IPR026022">
    <property type="entry name" value="PhoU_dom"/>
</dbReference>
<evidence type="ECO:0000256" key="2">
    <source>
        <dbReference type="ARBA" id="ARBA00022475"/>
    </source>
</evidence>
<proteinExistence type="predicted"/>
<dbReference type="AlphaFoldDB" id="A0A2S4JS13"/>
<protein>
    <recommendedName>
        <fullName evidence="7">PhoU domain-containing protein</fullName>
    </recommendedName>
</protein>
<keyword evidence="3 6" id="KW-0812">Transmembrane</keyword>